<keyword evidence="3" id="KW-0378">Hydrolase</keyword>
<reference evidence="3 4" key="1">
    <citation type="submission" date="2019-04" db="EMBL/GenBank/DDBJ databases">
        <title>Reference strain of H23.</title>
        <authorList>
            <person name="Luo X."/>
        </authorList>
    </citation>
    <scope>NUCLEOTIDE SEQUENCE [LARGE SCALE GENOMIC DNA]</scope>
    <source>
        <strain evidence="3 4">H23</strain>
    </source>
</reference>
<comment type="caution">
    <text evidence="3">The sequence shown here is derived from an EMBL/GenBank/DDBJ whole genome shotgun (WGS) entry which is preliminary data.</text>
</comment>
<feature type="transmembrane region" description="Helical" evidence="1">
    <location>
        <begin position="242"/>
        <end position="260"/>
    </location>
</feature>
<evidence type="ECO:0000259" key="2">
    <source>
        <dbReference type="Pfam" id="PF02517"/>
    </source>
</evidence>
<dbReference type="EMBL" id="SZUA01000001">
    <property type="protein sequence ID" value="TKR33894.1"/>
    <property type="molecule type" value="Genomic_DNA"/>
</dbReference>
<keyword evidence="1" id="KW-0812">Transmembrane</keyword>
<dbReference type="InterPro" id="IPR003675">
    <property type="entry name" value="Rce1/LyrA-like_dom"/>
</dbReference>
<dbReference type="AlphaFoldDB" id="A0A4U5JVF3"/>
<dbReference type="GO" id="GO:0006508">
    <property type="term" value="P:proteolysis"/>
    <property type="evidence" value="ECO:0007669"/>
    <property type="project" value="UniProtKB-KW"/>
</dbReference>
<keyword evidence="1" id="KW-0472">Membrane</keyword>
<dbReference type="GO" id="GO:0080120">
    <property type="term" value="P:CAAX-box protein maturation"/>
    <property type="evidence" value="ECO:0007669"/>
    <property type="project" value="UniProtKB-ARBA"/>
</dbReference>
<keyword evidence="3" id="KW-0645">Protease</keyword>
<proteinExistence type="predicted"/>
<dbReference type="Pfam" id="PF02517">
    <property type="entry name" value="Rce1-like"/>
    <property type="match status" value="1"/>
</dbReference>
<dbReference type="Proteomes" id="UP000308707">
    <property type="component" value="Unassembled WGS sequence"/>
</dbReference>
<gene>
    <name evidence="3" type="ORF">FCE95_06385</name>
</gene>
<sequence length="275" mass="29040">MKDGVRRPWAIARYFALVTFCAYGGTVLAAIATGRDASPALGWLVKCLFVAVGVLAVTAWHLKGHGERWRDYGVSPDAPALRRAALGLLGGVALATGWAAVVWFWAPYRLTPNPQLTAATFAMGTAATLAIGIAEEVGYRSYGMRRLHEGYGAAAAVLLPTAIFVLAHVAGGVPWLAGLTVIGTASVLYGCLMLATRSLALVAAFHIGNNLVQDAALRTSAGSLFVSSFADPERAQAAGPAIWSSMAALNLAVAFAVLAWHRSRTRKWSQFTSNR</sequence>
<dbReference type="GO" id="GO:0008237">
    <property type="term" value="F:metallopeptidase activity"/>
    <property type="evidence" value="ECO:0007669"/>
    <property type="project" value="UniProtKB-KW"/>
</dbReference>
<feature type="transmembrane region" description="Helical" evidence="1">
    <location>
        <begin position="118"/>
        <end position="139"/>
    </location>
</feature>
<feature type="transmembrane region" description="Helical" evidence="1">
    <location>
        <begin position="151"/>
        <end position="169"/>
    </location>
</feature>
<evidence type="ECO:0000313" key="3">
    <source>
        <dbReference type="EMBL" id="TKR33894.1"/>
    </source>
</evidence>
<keyword evidence="4" id="KW-1185">Reference proteome</keyword>
<evidence type="ECO:0000313" key="4">
    <source>
        <dbReference type="Proteomes" id="UP000308707"/>
    </source>
</evidence>
<evidence type="ECO:0000256" key="1">
    <source>
        <dbReference type="SAM" id="Phobius"/>
    </source>
</evidence>
<dbReference type="RefSeq" id="WP_137266099.1">
    <property type="nucleotide sequence ID" value="NZ_SZUA01000001.1"/>
</dbReference>
<name>A0A4U5JVF3_9GAMM</name>
<keyword evidence="3" id="KW-0482">Metalloprotease</keyword>
<feature type="transmembrane region" description="Helical" evidence="1">
    <location>
        <begin position="83"/>
        <end position="106"/>
    </location>
</feature>
<feature type="transmembrane region" description="Helical" evidence="1">
    <location>
        <begin position="12"/>
        <end position="34"/>
    </location>
</feature>
<protein>
    <submittedName>
        <fullName evidence="3">CPBP family intramembrane metalloprotease</fullName>
    </submittedName>
</protein>
<dbReference type="GO" id="GO:0004175">
    <property type="term" value="F:endopeptidase activity"/>
    <property type="evidence" value="ECO:0007669"/>
    <property type="project" value="UniProtKB-ARBA"/>
</dbReference>
<feature type="transmembrane region" description="Helical" evidence="1">
    <location>
        <begin position="40"/>
        <end position="62"/>
    </location>
</feature>
<keyword evidence="1" id="KW-1133">Transmembrane helix</keyword>
<feature type="transmembrane region" description="Helical" evidence="1">
    <location>
        <begin position="175"/>
        <end position="195"/>
    </location>
</feature>
<organism evidence="3 4">
    <name type="scientific">Luteimonas gilva</name>
    <dbReference type="NCBI Taxonomy" id="2572684"/>
    <lineage>
        <taxon>Bacteria</taxon>
        <taxon>Pseudomonadati</taxon>
        <taxon>Pseudomonadota</taxon>
        <taxon>Gammaproteobacteria</taxon>
        <taxon>Lysobacterales</taxon>
        <taxon>Lysobacteraceae</taxon>
        <taxon>Luteimonas</taxon>
    </lineage>
</organism>
<feature type="domain" description="CAAX prenyl protease 2/Lysostaphin resistance protein A-like" evidence="2">
    <location>
        <begin position="120"/>
        <end position="212"/>
    </location>
</feature>
<dbReference type="OrthoDB" id="7564474at2"/>
<accession>A0A4U5JVF3</accession>